<feature type="domain" description="GmrSD restriction endonucleases C-terminal" evidence="2">
    <location>
        <begin position="446"/>
        <end position="581"/>
    </location>
</feature>
<sequence length="597" mass="71161">MNMENKYTPELIATSQFKFSIPLYQRLFAWKKKEVTKLLFDLKEHFAKMPADEPYYLGMLTCIDMKNHYDLIDGQQRFTVMTLFAIIFKEYDDKWSGFLMDGNRLNFIARSDDKAYIKSKIKGYPTKAYVNKNMEEGLAAITGFLESNFNTQEERIEFVQQVFTRLTFFFSYLPSSYLADTTSLNKYFEAMNAQGKGLEQHEILKVQLMRGEKEQDYLTHIWNLTSMMDHPIIAKEENQDEACYRQFYEEAISLCRKKRFHEVLEKCRYTSLDDEEEYSIDVIQPEKIEFKQNSYEDGENSIISFPEFLLLVLDVCTGGEQPASHYQPDKLIEKFNALKTHFTAGEFYEKMLYYRLLLDYYTIRRDIKDGQGNYSLILKGPKDDNDKLKQYQSMLYVSTEAFYNWLKPYLRKLEQDELQSCAEMLAFLKKEDNERHGVLPSRKDLSYKASGNIRYWFWRLDYYLWEQRSTFFNEEEQKIVEHYVFRRNRSIEHLHPQDESHNEEWEEEAVHSFGNLAMISQSFNSQQSNDHIQIKFARIHEQISNKSLQSIKMFLMCKLADFNYQNWTMKLAKEHEDKMIELLKQSYVCDIILSGPS</sequence>
<evidence type="ECO:0000313" key="3">
    <source>
        <dbReference type="EMBL" id="RHH50187.1"/>
    </source>
</evidence>
<dbReference type="PANTHER" id="PTHR35149">
    <property type="entry name" value="SLL5132 PROTEIN"/>
    <property type="match status" value="1"/>
</dbReference>
<name>A0A414X7V4_BACOV</name>
<dbReference type="InterPro" id="IPR004919">
    <property type="entry name" value="GmrSD_N"/>
</dbReference>
<evidence type="ECO:0000313" key="4">
    <source>
        <dbReference type="Proteomes" id="UP000283329"/>
    </source>
</evidence>
<dbReference type="InterPro" id="IPR011089">
    <property type="entry name" value="GmrSD_C"/>
</dbReference>
<gene>
    <name evidence="3" type="ORF">DW206_06070</name>
</gene>
<evidence type="ECO:0000259" key="1">
    <source>
        <dbReference type="Pfam" id="PF03235"/>
    </source>
</evidence>
<dbReference type="EMBL" id="QRJR01000003">
    <property type="protein sequence ID" value="RHH50187.1"/>
    <property type="molecule type" value="Genomic_DNA"/>
</dbReference>
<dbReference type="Pfam" id="PF03235">
    <property type="entry name" value="GmrSD_N"/>
    <property type="match status" value="1"/>
</dbReference>
<accession>A0A414X7V4</accession>
<comment type="caution">
    <text evidence="3">The sequence shown here is derived from an EMBL/GenBank/DDBJ whole genome shotgun (WGS) entry which is preliminary data.</text>
</comment>
<dbReference type="PANTHER" id="PTHR35149:SF1">
    <property type="entry name" value="DUF5655 DOMAIN-CONTAINING PROTEIN"/>
    <property type="match status" value="1"/>
</dbReference>
<organism evidence="3 4">
    <name type="scientific">Bacteroides ovatus</name>
    <dbReference type="NCBI Taxonomy" id="28116"/>
    <lineage>
        <taxon>Bacteria</taxon>
        <taxon>Pseudomonadati</taxon>
        <taxon>Bacteroidota</taxon>
        <taxon>Bacteroidia</taxon>
        <taxon>Bacteroidales</taxon>
        <taxon>Bacteroidaceae</taxon>
        <taxon>Bacteroides</taxon>
    </lineage>
</organism>
<dbReference type="Proteomes" id="UP000283329">
    <property type="component" value="Unassembled WGS sequence"/>
</dbReference>
<evidence type="ECO:0000259" key="2">
    <source>
        <dbReference type="Pfam" id="PF07510"/>
    </source>
</evidence>
<dbReference type="Pfam" id="PF07510">
    <property type="entry name" value="GmrSD_C"/>
    <property type="match status" value="1"/>
</dbReference>
<reference evidence="3 4" key="1">
    <citation type="submission" date="2018-08" db="EMBL/GenBank/DDBJ databases">
        <title>A genome reference for cultivated species of the human gut microbiota.</title>
        <authorList>
            <person name="Zou Y."/>
            <person name="Xue W."/>
            <person name="Luo G."/>
        </authorList>
    </citation>
    <scope>NUCLEOTIDE SEQUENCE [LARGE SCALE GENOMIC DNA]</scope>
    <source>
        <strain evidence="3 4">AM17-48</strain>
    </source>
</reference>
<feature type="domain" description="GmrSD restriction endonucleases N-terminal" evidence="1">
    <location>
        <begin position="18"/>
        <end position="208"/>
    </location>
</feature>
<proteinExistence type="predicted"/>
<dbReference type="AlphaFoldDB" id="A0A414X7V4"/>
<protein>
    <submittedName>
        <fullName evidence="3">DUF262 domain-containing protein</fullName>
    </submittedName>
</protein>
<dbReference type="RefSeq" id="WP_118299401.1">
    <property type="nucleotide sequence ID" value="NZ_JADNEH010000003.1"/>
</dbReference>